<evidence type="ECO:0000256" key="5">
    <source>
        <dbReference type="ARBA" id="ARBA00022898"/>
    </source>
</evidence>
<comment type="catalytic activity">
    <reaction evidence="7">
        <text>GDP-alpha-D-perosamine + 2-oxoglutarate = GDP-4-dehydro-alpha-D-rhamnose + L-glutamate</text>
        <dbReference type="Rhea" id="RHEA:36779"/>
        <dbReference type="ChEBI" id="CHEBI:16810"/>
        <dbReference type="ChEBI" id="CHEBI:29985"/>
        <dbReference type="ChEBI" id="CHEBI:57964"/>
        <dbReference type="ChEBI" id="CHEBI:73996"/>
        <dbReference type="EC" id="2.6.1.102"/>
    </reaction>
</comment>
<evidence type="ECO:0000256" key="11">
    <source>
        <dbReference type="PIRSR" id="PIRSR000390-2"/>
    </source>
</evidence>
<evidence type="ECO:0000256" key="8">
    <source>
        <dbReference type="ARBA" id="ARBA00066317"/>
    </source>
</evidence>
<evidence type="ECO:0000313" key="14">
    <source>
        <dbReference type="Proteomes" id="UP001139721"/>
    </source>
</evidence>
<keyword evidence="14" id="KW-1185">Reference proteome</keyword>
<evidence type="ECO:0000256" key="2">
    <source>
        <dbReference type="ARBA" id="ARBA00005125"/>
    </source>
</evidence>
<dbReference type="SUPFAM" id="SSF53383">
    <property type="entry name" value="PLP-dependent transferases"/>
    <property type="match status" value="1"/>
</dbReference>
<feature type="modified residue" description="N6-(pyridoxal phosphate)lysine" evidence="11">
    <location>
        <position position="181"/>
    </location>
</feature>
<evidence type="ECO:0000256" key="7">
    <source>
        <dbReference type="ARBA" id="ARBA00051587"/>
    </source>
</evidence>
<keyword evidence="3 13" id="KW-0032">Aminotransferase</keyword>
<keyword evidence="5 11" id="KW-0663">Pyridoxal phosphate</keyword>
<dbReference type="CDD" id="cd00616">
    <property type="entry name" value="AHBA_syn"/>
    <property type="match status" value="1"/>
</dbReference>
<proteinExistence type="inferred from homology"/>
<name>A0A9X2CZ39_9GAMM</name>
<dbReference type="EMBL" id="JAJKBJ010000004">
    <property type="protein sequence ID" value="MCL9683559.1"/>
    <property type="molecule type" value="Genomic_DNA"/>
</dbReference>
<dbReference type="GO" id="GO:0030170">
    <property type="term" value="F:pyridoxal phosphate binding"/>
    <property type="evidence" value="ECO:0007669"/>
    <property type="project" value="TreeGrafter"/>
</dbReference>
<comment type="caution">
    <text evidence="13">The sequence shown here is derived from an EMBL/GenBank/DDBJ whole genome shotgun (WGS) entry which is preliminary data.</text>
</comment>
<dbReference type="EC" id="2.6.1.102" evidence="8"/>
<protein>
    <recommendedName>
        <fullName evidence="9">GDP-perosamine synthase</fullName>
        <ecNumber evidence="8">2.6.1.102</ecNumber>
    </recommendedName>
</protein>
<dbReference type="PANTHER" id="PTHR30244:SF34">
    <property type="entry name" value="DTDP-4-AMINO-4,6-DIDEOXYGALACTOSE TRANSAMINASE"/>
    <property type="match status" value="1"/>
</dbReference>
<dbReference type="GO" id="GO:0102933">
    <property type="term" value="F:GDP-4-dehydro-6-deoxy-D-mannose-4-aminotransferase activity"/>
    <property type="evidence" value="ECO:0007669"/>
    <property type="project" value="UniProtKB-EC"/>
</dbReference>
<organism evidence="13 14">
    <name type="scientific">Legionella maioricensis</name>
    <dbReference type="NCBI Taxonomy" id="2896528"/>
    <lineage>
        <taxon>Bacteria</taxon>
        <taxon>Pseudomonadati</taxon>
        <taxon>Pseudomonadota</taxon>
        <taxon>Gammaproteobacteria</taxon>
        <taxon>Legionellales</taxon>
        <taxon>Legionellaceae</taxon>
        <taxon>Legionella</taxon>
    </lineage>
</organism>
<dbReference type="InterPro" id="IPR000653">
    <property type="entry name" value="DegT/StrS_aminotransferase"/>
</dbReference>
<comment type="similarity">
    <text evidence="6 12">Belongs to the DegT/DnrJ/EryC1 family.</text>
</comment>
<gene>
    <name evidence="13" type="ORF">LOX96_05605</name>
</gene>
<dbReference type="RefSeq" id="WP_250421064.1">
    <property type="nucleotide sequence ID" value="NZ_JAJKBJ010000004.1"/>
</dbReference>
<evidence type="ECO:0000256" key="6">
    <source>
        <dbReference type="ARBA" id="ARBA00037999"/>
    </source>
</evidence>
<evidence type="ECO:0000256" key="12">
    <source>
        <dbReference type="RuleBase" id="RU004508"/>
    </source>
</evidence>
<keyword evidence="4" id="KW-0808">Transferase</keyword>
<comment type="cofactor">
    <cofactor evidence="1">
        <name>pyridoxal 5'-phosphate</name>
        <dbReference type="ChEBI" id="CHEBI:597326"/>
    </cofactor>
</comment>
<accession>A0A9X2CZ39</accession>
<sequence length="365" mass="40666">MIPISKPNISELEIQFVTEAVSSGWVSSMGQYLERFEREFAQYCGVKHCISTSNGTVAIHLALVALGIGAGDEVIIPDLTFAATANAVILAGAKPILVDVRRSDWCIDPEAVRRAITPRTKAIIPVHLYGHPSEMNALQTIAKEHHLKIIEDAAEAHGAEYHNRRVGGLGDCATFSFYGNKIITTGEGGCITTDSDSIAERARLLRDHGMSKERRYWHTEVGYNYRMTNLQAAVGVAQMERAHYFMTERQRILDTYKHFLFPHGFLMNPYLEGTRPVNWLTSVLLPSGTREDRDKLLAELKAHGVETRTFFYPLSAMPIYEGGNNPVSSELSARGFNLPTFPELTDEQIQHVSETLLEAAKHILV</sequence>
<evidence type="ECO:0000313" key="13">
    <source>
        <dbReference type="EMBL" id="MCL9683559.1"/>
    </source>
</evidence>
<dbReference type="PIRSF" id="PIRSF000390">
    <property type="entry name" value="PLP_StrS"/>
    <property type="match status" value="1"/>
</dbReference>
<dbReference type="InterPro" id="IPR015421">
    <property type="entry name" value="PyrdxlP-dep_Trfase_major"/>
</dbReference>
<evidence type="ECO:0000256" key="3">
    <source>
        <dbReference type="ARBA" id="ARBA00022576"/>
    </source>
</evidence>
<dbReference type="Gene3D" id="3.40.640.10">
    <property type="entry name" value="Type I PLP-dependent aspartate aminotransferase-like (Major domain)"/>
    <property type="match status" value="1"/>
</dbReference>
<feature type="active site" description="Proton acceptor" evidence="10">
    <location>
        <position position="181"/>
    </location>
</feature>
<evidence type="ECO:0000256" key="4">
    <source>
        <dbReference type="ARBA" id="ARBA00022679"/>
    </source>
</evidence>
<evidence type="ECO:0000256" key="1">
    <source>
        <dbReference type="ARBA" id="ARBA00001933"/>
    </source>
</evidence>
<dbReference type="Proteomes" id="UP001139721">
    <property type="component" value="Unassembled WGS sequence"/>
</dbReference>
<evidence type="ECO:0000256" key="9">
    <source>
        <dbReference type="ARBA" id="ARBA00074221"/>
    </source>
</evidence>
<comment type="pathway">
    <text evidence="2">Bacterial outer membrane biogenesis; LPS O-antigen biosynthesis.</text>
</comment>
<dbReference type="InterPro" id="IPR015422">
    <property type="entry name" value="PyrdxlP-dep_Trfase_small"/>
</dbReference>
<dbReference type="InterPro" id="IPR015424">
    <property type="entry name" value="PyrdxlP-dep_Trfase"/>
</dbReference>
<evidence type="ECO:0000256" key="10">
    <source>
        <dbReference type="PIRSR" id="PIRSR000390-1"/>
    </source>
</evidence>
<reference evidence="13" key="1">
    <citation type="submission" date="2021-11" db="EMBL/GenBank/DDBJ databases">
        <title>Legionella maioricencis sp. nov., a new species isolated from hot water samples in Mallorca.</title>
        <authorList>
            <person name="Crespi S."/>
            <person name="Drasar V."/>
            <person name="Salva-Serra F."/>
            <person name="Jaen-Luchoro D."/>
            <person name="Pineiro-Iglesias B."/>
            <person name="Aliaga F."/>
            <person name="Fernandez-Juarez V."/>
            <person name="Coll G."/>
            <person name="Moore E.R.B."/>
            <person name="Bennasar-Figueras A."/>
        </authorList>
    </citation>
    <scope>NUCLEOTIDE SEQUENCE</scope>
    <source>
        <strain evidence="13">HCPI-6</strain>
    </source>
</reference>
<dbReference type="PANTHER" id="PTHR30244">
    <property type="entry name" value="TRANSAMINASE"/>
    <property type="match status" value="1"/>
</dbReference>
<dbReference type="Gene3D" id="3.90.1150.10">
    <property type="entry name" value="Aspartate Aminotransferase, domain 1"/>
    <property type="match status" value="1"/>
</dbReference>
<dbReference type="Pfam" id="PF01041">
    <property type="entry name" value="DegT_DnrJ_EryC1"/>
    <property type="match status" value="1"/>
</dbReference>
<dbReference type="GO" id="GO:0000271">
    <property type="term" value="P:polysaccharide biosynthetic process"/>
    <property type="evidence" value="ECO:0007669"/>
    <property type="project" value="TreeGrafter"/>
</dbReference>
<dbReference type="FunFam" id="3.40.640.10:FF:000090">
    <property type="entry name" value="Pyridoxal phosphate-dependent aminotransferase"/>
    <property type="match status" value="1"/>
</dbReference>
<dbReference type="AlphaFoldDB" id="A0A9X2CZ39"/>